<feature type="compositionally biased region" description="Acidic residues" evidence="2">
    <location>
        <begin position="83"/>
        <end position="106"/>
    </location>
</feature>
<dbReference type="OrthoDB" id="5390at2759"/>
<dbReference type="GO" id="GO:0032545">
    <property type="term" value="C:CURI complex"/>
    <property type="evidence" value="ECO:0007669"/>
    <property type="project" value="TreeGrafter"/>
</dbReference>
<gene>
    <name evidence="5" type="ORF">CYLTODRAFT_439022</name>
</gene>
<name>A0A0D7AVH0_9AGAR</name>
<dbReference type="GO" id="GO:0000028">
    <property type="term" value="P:ribosomal small subunit assembly"/>
    <property type="evidence" value="ECO:0007669"/>
    <property type="project" value="TreeGrafter"/>
</dbReference>
<dbReference type="GO" id="GO:0034456">
    <property type="term" value="C:UTP-C complex"/>
    <property type="evidence" value="ECO:0007669"/>
    <property type="project" value="TreeGrafter"/>
</dbReference>
<dbReference type="PANTHER" id="PTHR13191:SF0">
    <property type="entry name" value="RIBOSOMAL RNA-PROCESSING PROTEIN 7 HOMOLOG A-RELATED"/>
    <property type="match status" value="1"/>
</dbReference>
<feature type="compositionally biased region" description="Pro residues" evidence="2">
    <location>
        <begin position="121"/>
        <end position="131"/>
    </location>
</feature>
<dbReference type="Gene3D" id="3.30.70.330">
    <property type="match status" value="1"/>
</dbReference>
<dbReference type="STRING" id="1314674.A0A0D7AVH0"/>
<organism evidence="5 6">
    <name type="scientific">Cylindrobasidium torrendii FP15055 ss-10</name>
    <dbReference type="NCBI Taxonomy" id="1314674"/>
    <lineage>
        <taxon>Eukaryota</taxon>
        <taxon>Fungi</taxon>
        <taxon>Dikarya</taxon>
        <taxon>Basidiomycota</taxon>
        <taxon>Agaricomycotina</taxon>
        <taxon>Agaricomycetes</taxon>
        <taxon>Agaricomycetidae</taxon>
        <taxon>Agaricales</taxon>
        <taxon>Marasmiineae</taxon>
        <taxon>Physalacriaceae</taxon>
        <taxon>Cylindrobasidium</taxon>
    </lineage>
</organism>
<comment type="similarity">
    <text evidence="1">Belongs to the RRP7 family.</text>
</comment>
<feature type="region of interest" description="Disordered" evidence="2">
    <location>
        <begin position="76"/>
        <end position="133"/>
    </location>
</feature>
<accession>A0A0D7AVH0</accession>
<dbReference type="AlphaFoldDB" id="A0A0D7AVH0"/>
<dbReference type="SUPFAM" id="SSF54928">
    <property type="entry name" value="RNA-binding domain, RBD"/>
    <property type="match status" value="1"/>
</dbReference>
<evidence type="ECO:0008006" key="7">
    <source>
        <dbReference type="Google" id="ProtNLM"/>
    </source>
</evidence>
<dbReference type="InterPro" id="IPR040446">
    <property type="entry name" value="RRP7"/>
</dbReference>
<dbReference type="EMBL" id="KN880837">
    <property type="protein sequence ID" value="KIY62005.1"/>
    <property type="molecule type" value="Genomic_DNA"/>
</dbReference>
<evidence type="ECO:0000259" key="3">
    <source>
        <dbReference type="Pfam" id="PF12923"/>
    </source>
</evidence>
<evidence type="ECO:0000259" key="4">
    <source>
        <dbReference type="Pfam" id="PF17799"/>
    </source>
</evidence>
<feature type="domain" description="Ribosomal RNA-processing protein 7 C-terminal" evidence="3">
    <location>
        <begin position="187"/>
        <end position="316"/>
    </location>
</feature>
<dbReference type="InterPro" id="IPR040447">
    <property type="entry name" value="RRM_Rrp7"/>
</dbReference>
<dbReference type="CDD" id="cd12950">
    <property type="entry name" value="RRP7_Rrp7p"/>
    <property type="match status" value="1"/>
</dbReference>
<proteinExistence type="inferred from homology"/>
<dbReference type="Proteomes" id="UP000054007">
    <property type="component" value="Unassembled WGS sequence"/>
</dbReference>
<feature type="domain" description="Rrp7 RRM-like N-terminal" evidence="4">
    <location>
        <begin position="7"/>
        <end position="183"/>
    </location>
</feature>
<dbReference type="Pfam" id="PF12923">
    <property type="entry name" value="RRP7"/>
    <property type="match status" value="1"/>
</dbReference>
<keyword evidence="6" id="KW-1185">Reference proteome</keyword>
<dbReference type="Pfam" id="PF17799">
    <property type="entry name" value="RRM_Rrp7"/>
    <property type="match status" value="1"/>
</dbReference>
<dbReference type="InterPro" id="IPR012677">
    <property type="entry name" value="Nucleotide-bd_a/b_plait_sf"/>
</dbReference>
<dbReference type="GO" id="GO:0006364">
    <property type="term" value="P:rRNA processing"/>
    <property type="evidence" value="ECO:0007669"/>
    <property type="project" value="TreeGrafter"/>
</dbReference>
<dbReference type="InterPro" id="IPR024326">
    <property type="entry name" value="RRP7_C"/>
</dbReference>
<dbReference type="GO" id="GO:0003676">
    <property type="term" value="F:nucleic acid binding"/>
    <property type="evidence" value="ECO:0007669"/>
    <property type="project" value="InterPro"/>
</dbReference>
<dbReference type="InterPro" id="IPR035979">
    <property type="entry name" value="RBD_domain_sf"/>
</dbReference>
<protein>
    <recommendedName>
        <fullName evidence="7">RRM domain-containing protein</fullName>
    </recommendedName>
</protein>
<dbReference type="PANTHER" id="PTHR13191">
    <property type="entry name" value="RIBOSOMAL RNA PROCESSING PROTEIN 7-RELATED"/>
    <property type="match status" value="1"/>
</dbReference>
<reference evidence="5 6" key="1">
    <citation type="journal article" date="2015" name="Fungal Genet. Biol.">
        <title>Evolution of novel wood decay mechanisms in Agaricales revealed by the genome sequences of Fistulina hepatica and Cylindrobasidium torrendii.</title>
        <authorList>
            <person name="Floudas D."/>
            <person name="Held B.W."/>
            <person name="Riley R."/>
            <person name="Nagy L.G."/>
            <person name="Koehler G."/>
            <person name="Ransdell A.S."/>
            <person name="Younus H."/>
            <person name="Chow J."/>
            <person name="Chiniquy J."/>
            <person name="Lipzen A."/>
            <person name="Tritt A."/>
            <person name="Sun H."/>
            <person name="Haridas S."/>
            <person name="LaButti K."/>
            <person name="Ohm R.A."/>
            <person name="Kues U."/>
            <person name="Blanchette R.A."/>
            <person name="Grigoriev I.V."/>
            <person name="Minto R.E."/>
            <person name="Hibbett D.S."/>
        </authorList>
    </citation>
    <scope>NUCLEOTIDE SEQUENCE [LARGE SCALE GENOMIC DNA]</scope>
    <source>
        <strain evidence="5 6">FP15055 ss-10</strain>
    </source>
</reference>
<evidence type="ECO:0000256" key="1">
    <source>
        <dbReference type="ARBA" id="ARBA00006110"/>
    </source>
</evidence>
<evidence type="ECO:0000313" key="6">
    <source>
        <dbReference type="Proteomes" id="UP000054007"/>
    </source>
</evidence>
<evidence type="ECO:0000256" key="2">
    <source>
        <dbReference type="SAM" id="MobiDB-lite"/>
    </source>
</evidence>
<dbReference type="Gene3D" id="6.10.250.1770">
    <property type="match status" value="1"/>
</dbReference>
<sequence length="316" mass="35634">MPSPALISGFTPLPFSISPGVVHYVYARAHEAPKKAKQSQQWPAGRTLFLVNVPPDATEREITEIFKSCGTIERVSFDSDAPPVEEPDSSDEEEEEEIEETAVDGEEPQRKRRRKDKTKAPRPPQLIPLPSPAIRKLRRTSQSAHVIFLDDSSLPRALVPSSKPRAWPAGDEEPSGLAHYTSLYTSLRPPLDAVRTHADSFMELFEFEQAKLKQKSRYKKGEAVVDEDGFTLVTRGGAYGQAVGGGVTVASKRFQSRGETRSMGRNRKKDTKEKANFYAFQKAEKQRSDLMKLRRDWESTKEQVEKLKASRKFKPY</sequence>
<evidence type="ECO:0000313" key="5">
    <source>
        <dbReference type="EMBL" id="KIY62005.1"/>
    </source>
</evidence>